<keyword evidence="2" id="KW-0378">Hydrolase</keyword>
<proteinExistence type="predicted"/>
<protein>
    <submittedName>
        <fullName evidence="2">Type I restriction endonuclease subunit M</fullName>
    </submittedName>
</protein>
<name>A0A949T368_9PAST</name>
<organism evidence="2 3">
    <name type="scientific">Ursidibacter maritimus</name>
    <dbReference type="NCBI Taxonomy" id="1331689"/>
    <lineage>
        <taxon>Bacteria</taxon>
        <taxon>Pseudomonadati</taxon>
        <taxon>Pseudomonadota</taxon>
        <taxon>Gammaproteobacteria</taxon>
        <taxon>Pasteurellales</taxon>
        <taxon>Pasteurellaceae</taxon>
        <taxon>Ursidibacter</taxon>
    </lineage>
</organism>
<gene>
    <name evidence="1" type="ORF">HT657_02725</name>
    <name evidence="2" type="ORF">HT672_02370</name>
</gene>
<keyword evidence="2" id="KW-0540">Nuclease</keyword>
<dbReference type="RefSeq" id="WP_157402535.1">
    <property type="nucleotide sequence ID" value="NZ_JABULY010000001.1"/>
</dbReference>
<dbReference type="AlphaFoldDB" id="A0A949T368"/>
<evidence type="ECO:0000313" key="4">
    <source>
        <dbReference type="Proteomes" id="UP001196379"/>
    </source>
</evidence>
<dbReference type="GeneID" id="65548342"/>
<keyword evidence="2" id="KW-0255">Endonuclease</keyword>
<dbReference type="OrthoDB" id="5522207at2"/>
<accession>A0A949T368</accession>
<dbReference type="GO" id="GO:0004519">
    <property type="term" value="F:endonuclease activity"/>
    <property type="evidence" value="ECO:0007669"/>
    <property type="project" value="UniProtKB-KW"/>
</dbReference>
<dbReference type="Proteomes" id="UP001196379">
    <property type="component" value="Unassembled WGS sequence"/>
</dbReference>
<reference evidence="2 4" key="1">
    <citation type="journal article" date="2021" name="Mol. Ecol.">
        <title>Polar bear-adapted Ursidibacter maritimus are remarkably conserved after generations in captivity.</title>
        <authorList>
            <person name="Espinosa-Gongora C."/>
            <person name="Hansen M.J."/>
            <person name="Bertelsen M.F."/>
            <person name="Bojesen A.M."/>
        </authorList>
    </citation>
    <scope>NUCLEOTIDE SEQUENCE</scope>
    <source>
        <strain evidence="2">Pb43105x</strain>
        <strain evidence="1 4">Pb43106</strain>
    </source>
</reference>
<dbReference type="Proteomes" id="UP000732858">
    <property type="component" value="Unassembled WGS sequence"/>
</dbReference>
<evidence type="ECO:0000313" key="1">
    <source>
        <dbReference type="EMBL" id="MBV6531071.1"/>
    </source>
</evidence>
<dbReference type="EMBL" id="JABULY010000001">
    <property type="protein sequence ID" value="MBV6531071.1"/>
    <property type="molecule type" value="Genomic_DNA"/>
</dbReference>
<dbReference type="EMBL" id="JABUMC010000003">
    <property type="protein sequence ID" value="MBV6546145.1"/>
    <property type="molecule type" value="Genomic_DNA"/>
</dbReference>
<keyword evidence="4" id="KW-1185">Reference proteome</keyword>
<comment type="caution">
    <text evidence="2">The sequence shown here is derived from an EMBL/GenBank/DDBJ whole genome shotgun (WGS) entry which is preliminary data.</text>
</comment>
<evidence type="ECO:0000313" key="2">
    <source>
        <dbReference type="EMBL" id="MBV6546145.1"/>
    </source>
</evidence>
<evidence type="ECO:0000313" key="3">
    <source>
        <dbReference type="Proteomes" id="UP000732858"/>
    </source>
</evidence>
<sequence>MLETKLSAEHLAQIRQNQAIYGMKKTVELGQVNATSTVFSILGKDNVLNLLRRHMRKDWGDIDELDWYQNEQALLMGERVISSYRIENETVFVITGSDRSYTTIMMAYEY</sequence>